<dbReference type="Gene3D" id="3.40.50.10860">
    <property type="entry name" value="Leucine Dehydrogenase, chain A, domain 1"/>
    <property type="match status" value="1"/>
</dbReference>
<proteinExistence type="predicted"/>
<keyword evidence="3" id="KW-0057">Aromatic amino acid biosynthesis</keyword>
<dbReference type="GO" id="GO:0005829">
    <property type="term" value="C:cytosol"/>
    <property type="evidence" value="ECO:0007669"/>
    <property type="project" value="TreeGrafter"/>
</dbReference>
<evidence type="ECO:0000256" key="2">
    <source>
        <dbReference type="ARBA" id="ARBA00023002"/>
    </source>
</evidence>
<dbReference type="InterPro" id="IPR013708">
    <property type="entry name" value="Shikimate_DH-bd_N"/>
</dbReference>
<dbReference type="PANTHER" id="PTHR21089">
    <property type="entry name" value="SHIKIMATE DEHYDROGENASE"/>
    <property type="match status" value="1"/>
</dbReference>
<keyword evidence="3" id="KW-0028">Amino-acid biosynthesis</keyword>
<dbReference type="RefSeq" id="WP_148915704.1">
    <property type="nucleotide sequence ID" value="NZ_VSZS01000065.1"/>
</dbReference>
<name>A0A5D4GSM2_9HYPH</name>
<evidence type="ECO:0000313" key="7">
    <source>
        <dbReference type="Proteomes" id="UP000323258"/>
    </source>
</evidence>
<dbReference type="Gene3D" id="3.40.50.720">
    <property type="entry name" value="NAD(P)-binding Rossmann-like Domain"/>
    <property type="match status" value="1"/>
</dbReference>
<dbReference type="CDD" id="cd01065">
    <property type="entry name" value="NAD_bind_Shikimate_DH"/>
    <property type="match status" value="1"/>
</dbReference>
<dbReference type="PANTHER" id="PTHR21089:SF1">
    <property type="entry name" value="BIFUNCTIONAL 3-DEHYDROQUINATE DEHYDRATASE_SHIKIMATE DEHYDROGENASE, CHLOROPLASTIC"/>
    <property type="match status" value="1"/>
</dbReference>
<dbReference type="OrthoDB" id="9792692at2"/>
<dbReference type="GO" id="GO:0050661">
    <property type="term" value="F:NADP binding"/>
    <property type="evidence" value="ECO:0007669"/>
    <property type="project" value="TreeGrafter"/>
</dbReference>
<dbReference type="Pfam" id="PF18317">
    <property type="entry name" value="SDH_C"/>
    <property type="match status" value="1"/>
</dbReference>
<evidence type="ECO:0000259" key="5">
    <source>
        <dbReference type="Pfam" id="PF18317"/>
    </source>
</evidence>
<evidence type="ECO:0000313" key="6">
    <source>
        <dbReference type="EMBL" id="TYR30903.1"/>
    </source>
</evidence>
<protein>
    <submittedName>
        <fullName evidence="6">Shikimate dehydrogenase</fullName>
        <ecNumber evidence="6">1.1.1.25</ecNumber>
    </submittedName>
</protein>
<dbReference type="NCBIfam" id="NF001319">
    <property type="entry name" value="PRK00258.3-3"/>
    <property type="match status" value="1"/>
</dbReference>
<dbReference type="InterPro" id="IPR041121">
    <property type="entry name" value="SDH_C"/>
</dbReference>
<comment type="caution">
    <text evidence="6">The sequence shown here is derived from an EMBL/GenBank/DDBJ whole genome shotgun (WGS) entry which is preliminary data.</text>
</comment>
<dbReference type="InterPro" id="IPR022893">
    <property type="entry name" value="Shikimate_DH_fam"/>
</dbReference>
<gene>
    <name evidence="6" type="ORF">FY036_15735</name>
</gene>
<evidence type="ECO:0000259" key="4">
    <source>
        <dbReference type="Pfam" id="PF08501"/>
    </source>
</evidence>
<evidence type="ECO:0000256" key="1">
    <source>
        <dbReference type="ARBA" id="ARBA00004871"/>
    </source>
</evidence>
<dbReference type="GO" id="GO:0019632">
    <property type="term" value="P:shikimate metabolic process"/>
    <property type="evidence" value="ECO:0007669"/>
    <property type="project" value="TreeGrafter"/>
</dbReference>
<dbReference type="InterPro" id="IPR046346">
    <property type="entry name" value="Aminoacid_DH-like_N_sf"/>
</dbReference>
<evidence type="ECO:0000256" key="3">
    <source>
        <dbReference type="ARBA" id="ARBA00023141"/>
    </source>
</evidence>
<reference evidence="6 7" key="2">
    <citation type="submission" date="2019-09" db="EMBL/GenBank/DDBJ databases">
        <title>Mesorhizobium sp. MaA-C15 isolated from Microcystis aeruginosa.</title>
        <authorList>
            <person name="Jeong S.E."/>
            <person name="Jin H.M."/>
            <person name="Jeon C.O."/>
        </authorList>
    </citation>
    <scope>NUCLEOTIDE SEQUENCE [LARGE SCALE GENOMIC DNA]</scope>
    <source>
        <strain evidence="6 7">MaA-C15</strain>
    </source>
</reference>
<dbReference type="SUPFAM" id="SSF51735">
    <property type="entry name" value="NAD(P)-binding Rossmann-fold domains"/>
    <property type="match status" value="1"/>
</dbReference>
<dbReference type="GO" id="GO:0004764">
    <property type="term" value="F:shikimate 3-dehydrogenase (NADP+) activity"/>
    <property type="evidence" value="ECO:0007669"/>
    <property type="project" value="UniProtKB-EC"/>
</dbReference>
<dbReference type="Pfam" id="PF08501">
    <property type="entry name" value="Shikimate_dh_N"/>
    <property type="match status" value="1"/>
</dbReference>
<organism evidence="6 7">
    <name type="scientific">Neoaquamicrobium microcysteis</name>
    <dbReference type="NCBI Taxonomy" id="2682781"/>
    <lineage>
        <taxon>Bacteria</taxon>
        <taxon>Pseudomonadati</taxon>
        <taxon>Pseudomonadota</taxon>
        <taxon>Alphaproteobacteria</taxon>
        <taxon>Hyphomicrobiales</taxon>
        <taxon>Phyllobacteriaceae</taxon>
        <taxon>Neoaquamicrobium</taxon>
    </lineage>
</organism>
<dbReference type="GO" id="GO:0009073">
    <property type="term" value="P:aromatic amino acid family biosynthetic process"/>
    <property type="evidence" value="ECO:0007669"/>
    <property type="project" value="UniProtKB-KW"/>
</dbReference>
<keyword evidence="2 6" id="KW-0560">Oxidoreductase</keyword>
<dbReference type="EMBL" id="VSZS01000065">
    <property type="protein sequence ID" value="TYR30903.1"/>
    <property type="molecule type" value="Genomic_DNA"/>
</dbReference>
<sequence>MPDRVGEVASAIEPLLTRRFGEIGGRADVLVGLVGRGIQLSRTPVMHEREASRLGLSCAYVLIDFDAAGLADSDLPAVLQAAADLGFHGLNVTYPFKQSVMALLDDVSPEADAIGAVNTIVFGPRKTGHNTDYWGFAESFRTRMPGVPLGRIAVFGAGGAGSAVCAAFIGLGAGEITIVDPDGARASELAQRLSGAGGARVLVAEDKQQAVKLADGIVNTTPIGMAKLPGTPFPVEWLRPEQWVADVIYFPRETELLRHASEIGCQTLPGIGMAIGQAVRAFEHFTGRAADMAEMARHFEAAA</sequence>
<keyword evidence="7" id="KW-1185">Reference proteome</keyword>
<dbReference type="EC" id="1.1.1.25" evidence="6"/>
<dbReference type="InterPro" id="IPR036291">
    <property type="entry name" value="NAD(P)-bd_dom_sf"/>
</dbReference>
<dbReference type="SUPFAM" id="SSF53223">
    <property type="entry name" value="Aminoacid dehydrogenase-like, N-terminal domain"/>
    <property type="match status" value="1"/>
</dbReference>
<feature type="domain" description="SDH C-terminal" evidence="5">
    <location>
        <begin position="270"/>
        <end position="295"/>
    </location>
</feature>
<accession>A0A5D4GSM2</accession>
<dbReference type="Proteomes" id="UP000323258">
    <property type="component" value="Unassembled WGS sequence"/>
</dbReference>
<dbReference type="AlphaFoldDB" id="A0A5D4GSM2"/>
<dbReference type="GO" id="GO:0009423">
    <property type="term" value="P:chorismate biosynthetic process"/>
    <property type="evidence" value="ECO:0007669"/>
    <property type="project" value="TreeGrafter"/>
</dbReference>
<dbReference type="NCBIfam" id="NF009201">
    <property type="entry name" value="PRK12549.1"/>
    <property type="match status" value="1"/>
</dbReference>
<reference evidence="6 7" key="1">
    <citation type="submission" date="2019-08" db="EMBL/GenBank/DDBJ databases">
        <authorList>
            <person name="Seo Y.L."/>
        </authorList>
    </citation>
    <scope>NUCLEOTIDE SEQUENCE [LARGE SCALE GENOMIC DNA]</scope>
    <source>
        <strain evidence="6 7">MaA-C15</strain>
    </source>
</reference>
<feature type="domain" description="Shikimate dehydrogenase substrate binding N-terminal" evidence="4">
    <location>
        <begin position="33"/>
        <end position="120"/>
    </location>
</feature>
<comment type="pathway">
    <text evidence="1">Metabolic intermediate biosynthesis; chorismate biosynthesis; chorismate from D-erythrose 4-phosphate and phosphoenolpyruvate: step 4/7.</text>
</comment>